<reference evidence="2" key="4">
    <citation type="submission" date="2023-08" db="EMBL/GenBank/DDBJ databases">
        <authorList>
            <person name="Sun Q."/>
            <person name="Zhou Y."/>
        </authorList>
    </citation>
    <scope>NUCLEOTIDE SEQUENCE</scope>
    <source>
        <strain evidence="1">CGMCC 1.8884</strain>
        <strain evidence="2">CGMCC 1.8885</strain>
    </source>
</reference>
<accession>A0AAV4K961</accession>
<proteinExistence type="predicted"/>
<dbReference type="EMBL" id="BMLZ01000077">
    <property type="protein sequence ID" value="GGI68526.1"/>
    <property type="molecule type" value="Genomic_DNA"/>
</dbReference>
<dbReference type="AlphaFoldDB" id="A0AAV4K961"/>
<keyword evidence="3" id="KW-1185">Reference proteome</keyword>
<gene>
    <name evidence="1" type="ORF">GCM10008021_30920</name>
    <name evidence="2" type="ORF">GCM10010914_31340</name>
</gene>
<organism evidence="2 4">
    <name type="scientific">Deinococcus wulumuqiensis</name>
    <dbReference type="NCBI Taxonomy" id="980427"/>
    <lineage>
        <taxon>Bacteria</taxon>
        <taxon>Thermotogati</taxon>
        <taxon>Deinococcota</taxon>
        <taxon>Deinococci</taxon>
        <taxon>Deinococcales</taxon>
        <taxon>Deinococcaceae</taxon>
        <taxon>Deinococcus</taxon>
    </lineage>
</organism>
<dbReference type="EMBL" id="BMMA01000063">
    <property type="protein sequence ID" value="GGI94512.1"/>
    <property type="molecule type" value="Genomic_DNA"/>
</dbReference>
<reference evidence="3" key="3">
    <citation type="journal article" date="2019" name="Int. J. Syst. Evol. Microbiol.">
        <title>The Global Catalogue of Microorganisms (GCM) 10K type strain sequencing project: providing services to taxonomists for standard genome sequencing and annotation.</title>
        <authorList>
            <consortium name="The Broad Institute Genomics Platform"/>
            <consortium name="The Broad Institute Genome Sequencing Center for Infectious Disease"/>
            <person name="Wu L."/>
            <person name="Ma J."/>
        </authorList>
    </citation>
    <scope>NUCLEOTIDE SEQUENCE [LARGE SCALE GENOMIC DNA]</scope>
    <source>
        <strain evidence="3">CGMCC 1.8884</strain>
    </source>
</reference>
<comment type="caution">
    <text evidence="2">The sequence shown here is derived from an EMBL/GenBank/DDBJ whole genome shotgun (WGS) entry which is preliminary data.</text>
</comment>
<dbReference type="Proteomes" id="UP000652720">
    <property type="component" value="Unassembled WGS sequence"/>
</dbReference>
<evidence type="ECO:0000313" key="3">
    <source>
        <dbReference type="Proteomes" id="UP000630135"/>
    </source>
</evidence>
<reference evidence="2" key="2">
    <citation type="journal article" date="2014" name="Int. J. Syst. Evol. Microbiol.">
        <title>Complete genome sequence of Corynebacterium casei LMG S-19264T (=DSM 44701T), isolated from a smear-ripened cheese.</title>
        <authorList>
            <consortium name="US DOE Joint Genome Institute (JGI-PGF)"/>
            <person name="Walter F."/>
            <person name="Albersmeier A."/>
            <person name="Kalinowski J."/>
            <person name="Ruckert C."/>
        </authorList>
    </citation>
    <scope>NUCLEOTIDE SEQUENCE</scope>
    <source>
        <strain evidence="2">CGMCC 1.8885</strain>
    </source>
</reference>
<evidence type="ECO:0000313" key="2">
    <source>
        <dbReference type="EMBL" id="GGI94512.1"/>
    </source>
</evidence>
<evidence type="ECO:0000313" key="1">
    <source>
        <dbReference type="EMBL" id="GGI68526.1"/>
    </source>
</evidence>
<protein>
    <submittedName>
        <fullName evidence="2">Uncharacterized protein</fullName>
    </submittedName>
</protein>
<sequence>MTRVWQLRGRRTVDCIAQYELEPWLSGKFCSNSSATPRTSTKWSEAEALEYVMTGIVPPLGPQANWSGLGQVGAMLTLTFRAPVTRDEVIEAYDQALSSNMFSPVKARRLSIRHQAVLQLVHDMPDATWGERLKRYEEWRKRYPELPAYRGSTAQQAIRTDYRRALERADWQDVTGTRGDTVYTP</sequence>
<name>A0AAV4K961_9DEIO</name>
<dbReference type="Proteomes" id="UP000630135">
    <property type="component" value="Unassembled WGS sequence"/>
</dbReference>
<evidence type="ECO:0000313" key="4">
    <source>
        <dbReference type="Proteomes" id="UP000652720"/>
    </source>
</evidence>
<reference evidence="1" key="1">
    <citation type="journal article" date="2014" name="Int. J. Syst. Evol. Microbiol.">
        <title>Complete genome of a new Firmicutes species belonging to the dominant human colonic microbiota ('Ruminococcus bicirculans') reveals two chromosomes and a selective capacity to utilize plant glucans.</title>
        <authorList>
            <consortium name="NISC Comparative Sequencing Program"/>
            <person name="Wegmann U."/>
            <person name="Louis P."/>
            <person name="Goesmann A."/>
            <person name="Henrissat B."/>
            <person name="Duncan S.H."/>
            <person name="Flint H.J."/>
        </authorList>
    </citation>
    <scope>NUCLEOTIDE SEQUENCE</scope>
    <source>
        <strain evidence="1">CGMCC 1.8884</strain>
    </source>
</reference>